<dbReference type="EMBL" id="JACHLL010000006">
    <property type="protein sequence ID" value="MBB6342872.1"/>
    <property type="molecule type" value="Genomic_DNA"/>
</dbReference>
<dbReference type="CDD" id="cd03801">
    <property type="entry name" value="GT4_PimA-like"/>
    <property type="match status" value="1"/>
</dbReference>
<sequence>MNQPINNDVCIFTIVSNNYLHYANTLFESLREHCPQADLVLGLCDKRIPETDCPAAGIIEITELSIPQLGTFIYQYSILELNTAIKPYIAELLMNRGYKKVIYFDPDIRIFDSLDPMLGLLDVHNVLLTPHLTDLLDDGKWPTELSILQAGSYNLGYIALRSCEETRKLVKWWQEKLYKECIVDLPRNLFVDQKWMDLVPSMFDGVYINRDPGWNVAYWNLNHRKLEQRRGDNFNVDGKPLTFFHFSGFSIEASTLSKHQNRFDKGPRNTPLRALCTRYEEALTRNGIERFKSLPYAFGNFADGTKVPDSARRLIRTSDVLGGVDFFDKQQCPHIHEVLNRLVHSKKGGISLTALALALWESRSDLREAFPAVESVDSIRFAEWLLDTAPREAAFCELYLKPIREQLERARTAIAPQPQAISSTVMSKLFRLVWQQRRRVPLKMRIALAPYAGWALRRAYPRPELLPIPERSGELGINLIGYLHAESGVGEAARASLRALRKSELPFSLVDYRLGNISRMDETVHGNGDQARYPINLVHVNADQSKIARDHLGDELFRDRYTIGYWYWEMPVFPDFLHFAYDQVDEIWVSTEYNRAAIAQFTHKPVILIPPAIEVNIEKPLTRSELHLDDKAFIFLHMSDTLSMPERKNPLGVIQAFQKAFSDRPELNVKLVIKLSNLECHPELAEKVYGAMEQDPRIQLIDGYLDRNTLNNLINACDSYVSLHRAEGFGLPIAEAMYLGKPVIATYWSGNVDLMNEENSLPVHYTVVEIERDIGPYKKGQFWAEPDIHDAAKKMLHIIANKELTDKLGKSASETIRDKFSPSNTAELIRDRIAKINLTEKQENND</sequence>
<gene>
    <name evidence="2" type="ORF">HNP49_003060</name>
</gene>
<reference evidence="2 3" key="1">
    <citation type="submission" date="2020-08" db="EMBL/GenBank/DDBJ databases">
        <title>Functional genomics of gut bacteria from endangered species of beetles.</title>
        <authorList>
            <person name="Carlos-Shanley C."/>
        </authorList>
    </citation>
    <scope>NUCLEOTIDE SEQUENCE [LARGE SCALE GENOMIC DNA]</scope>
    <source>
        <strain evidence="2 3">S00202</strain>
    </source>
</reference>
<evidence type="ECO:0000313" key="3">
    <source>
        <dbReference type="Proteomes" id="UP000557193"/>
    </source>
</evidence>
<name>A0A7X0ESS5_9PSED</name>
<dbReference type="InterPro" id="IPR001296">
    <property type="entry name" value="Glyco_trans_1"/>
</dbReference>
<dbReference type="PANTHER" id="PTHR46656">
    <property type="entry name" value="PUTATIVE-RELATED"/>
    <property type="match status" value="1"/>
</dbReference>
<dbReference type="Gene3D" id="3.40.50.2000">
    <property type="entry name" value="Glycogen Phosphorylase B"/>
    <property type="match status" value="1"/>
</dbReference>
<comment type="caution">
    <text evidence="2">The sequence shown here is derived from an EMBL/GenBank/DDBJ whole genome shotgun (WGS) entry which is preliminary data.</text>
</comment>
<keyword evidence="3" id="KW-1185">Reference proteome</keyword>
<dbReference type="Proteomes" id="UP000557193">
    <property type="component" value="Unassembled WGS sequence"/>
</dbReference>
<dbReference type="SUPFAM" id="SSF53448">
    <property type="entry name" value="Nucleotide-diphospho-sugar transferases"/>
    <property type="match status" value="1"/>
</dbReference>
<dbReference type="RefSeq" id="WP_184684698.1">
    <property type="nucleotide sequence ID" value="NZ_JACHLL010000006.1"/>
</dbReference>
<dbReference type="PANTHER" id="PTHR46656:SF3">
    <property type="entry name" value="PUTATIVE-RELATED"/>
    <property type="match status" value="1"/>
</dbReference>
<feature type="domain" description="Glycosyl transferase family 1" evidence="1">
    <location>
        <begin position="697"/>
        <end position="813"/>
    </location>
</feature>
<dbReference type="SUPFAM" id="SSF53756">
    <property type="entry name" value="UDP-Glycosyltransferase/glycogen phosphorylase"/>
    <property type="match status" value="1"/>
</dbReference>
<protein>
    <submittedName>
        <fullName evidence="2">Glycosyltransferase involved in cell wall biosynthesis</fullName>
    </submittedName>
</protein>
<dbReference type="Pfam" id="PF00534">
    <property type="entry name" value="Glycos_transf_1"/>
    <property type="match status" value="1"/>
</dbReference>
<dbReference type="GO" id="GO:0016757">
    <property type="term" value="F:glycosyltransferase activity"/>
    <property type="evidence" value="ECO:0007669"/>
    <property type="project" value="InterPro"/>
</dbReference>
<keyword evidence="2" id="KW-0808">Transferase</keyword>
<dbReference type="InterPro" id="IPR029044">
    <property type="entry name" value="Nucleotide-diphossugar_trans"/>
</dbReference>
<evidence type="ECO:0000313" key="2">
    <source>
        <dbReference type="EMBL" id="MBB6342872.1"/>
    </source>
</evidence>
<evidence type="ECO:0000259" key="1">
    <source>
        <dbReference type="Pfam" id="PF00534"/>
    </source>
</evidence>
<dbReference type="Gene3D" id="3.90.550.10">
    <property type="entry name" value="Spore Coat Polysaccharide Biosynthesis Protein SpsA, Chain A"/>
    <property type="match status" value="1"/>
</dbReference>
<proteinExistence type="predicted"/>
<accession>A0A7X0ESS5</accession>
<dbReference type="AlphaFoldDB" id="A0A7X0ESS5"/>
<organism evidence="2 3">
    <name type="scientific">Pseudomonas fluvialis</name>
    <dbReference type="NCBI Taxonomy" id="1793966"/>
    <lineage>
        <taxon>Bacteria</taxon>
        <taxon>Pseudomonadati</taxon>
        <taxon>Pseudomonadota</taxon>
        <taxon>Gammaproteobacteria</taxon>
        <taxon>Pseudomonadales</taxon>
        <taxon>Pseudomonadaceae</taxon>
        <taxon>Pseudomonas</taxon>
    </lineage>
</organism>